<evidence type="ECO:0000313" key="3">
    <source>
        <dbReference type="EMBL" id="PIQ98389.1"/>
    </source>
</evidence>
<organism evidence="3 4">
    <name type="scientific">Candidatus Nealsonbacteria bacterium CG11_big_fil_rev_8_21_14_0_20_39_9</name>
    <dbReference type="NCBI Taxonomy" id="1974715"/>
    <lineage>
        <taxon>Bacteria</taxon>
        <taxon>Candidatus Nealsoniibacteriota</taxon>
    </lineage>
</organism>
<protein>
    <recommendedName>
        <fullName evidence="2">UPF0102 protein COV64_01525</fullName>
    </recommendedName>
</protein>
<dbReference type="GO" id="GO:0003676">
    <property type="term" value="F:nucleic acid binding"/>
    <property type="evidence" value="ECO:0007669"/>
    <property type="project" value="InterPro"/>
</dbReference>
<dbReference type="Proteomes" id="UP000229381">
    <property type="component" value="Unassembled WGS sequence"/>
</dbReference>
<evidence type="ECO:0000256" key="2">
    <source>
        <dbReference type="HAMAP-Rule" id="MF_00048"/>
    </source>
</evidence>
<dbReference type="PANTHER" id="PTHR34039:SF1">
    <property type="entry name" value="UPF0102 PROTEIN YRAN"/>
    <property type="match status" value="1"/>
</dbReference>
<name>A0A2H0MP12_9BACT</name>
<dbReference type="InterPro" id="IPR011335">
    <property type="entry name" value="Restrct_endonuc-II-like"/>
</dbReference>
<dbReference type="EMBL" id="PCWI01000035">
    <property type="protein sequence ID" value="PIQ98389.1"/>
    <property type="molecule type" value="Genomic_DNA"/>
</dbReference>
<dbReference type="HAMAP" id="MF_00048">
    <property type="entry name" value="UPF0102"/>
    <property type="match status" value="1"/>
</dbReference>
<gene>
    <name evidence="3" type="ORF">COV64_01525</name>
</gene>
<dbReference type="PANTHER" id="PTHR34039">
    <property type="entry name" value="UPF0102 PROTEIN YRAN"/>
    <property type="match status" value="1"/>
</dbReference>
<reference evidence="3 4" key="1">
    <citation type="submission" date="2017-09" db="EMBL/GenBank/DDBJ databases">
        <title>Depth-based differentiation of microbial function through sediment-hosted aquifers and enrichment of novel symbionts in the deep terrestrial subsurface.</title>
        <authorList>
            <person name="Probst A.J."/>
            <person name="Ladd B."/>
            <person name="Jarett J.K."/>
            <person name="Geller-Mcgrath D.E."/>
            <person name="Sieber C.M."/>
            <person name="Emerson J.B."/>
            <person name="Anantharaman K."/>
            <person name="Thomas B.C."/>
            <person name="Malmstrom R."/>
            <person name="Stieglmeier M."/>
            <person name="Klingl A."/>
            <person name="Woyke T."/>
            <person name="Ryan C.M."/>
            <person name="Banfield J.F."/>
        </authorList>
    </citation>
    <scope>NUCLEOTIDE SEQUENCE [LARGE SCALE GENOMIC DNA]</scope>
    <source>
        <strain evidence="3">CG11_big_fil_rev_8_21_14_0_20_39_9</strain>
    </source>
</reference>
<dbReference type="InterPro" id="IPR003509">
    <property type="entry name" value="UPF0102_YraN-like"/>
</dbReference>
<sequence length="130" mass="14906">MDTKRVGAMGERIAEGYLKNKGYQILDRNYSSRSSKGPLRGEIDLVVKKSDIISFIEVKTLRQFPGEPFSPEEKVNFGKQRKLVKAAESWLIKKRIPLDTKWQIDVIAIEIVPQNKKVNISHFENAISYV</sequence>
<comment type="similarity">
    <text evidence="1 2">Belongs to the UPF0102 family.</text>
</comment>
<accession>A0A2H0MP12</accession>
<comment type="caution">
    <text evidence="3">The sequence shown here is derived from an EMBL/GenBank/DDBJ whole genome shotgun (WGS) entry which is preliminary data.</text>
</comment>
<dbReference type="Pfam" id="PF02021">
    <property type="entry name" value="UPF0102"/>
    <property type="match status" value="1"/>
</dbReference>
<evidence type="ECO:0000313" key="4">
    <source>
        <dbReference type="Proteomes" id="UP000229381"/>
    </source>
</evidence>
<dbReference type="CDD" id="cd20736">
    <property type="entry name" value="PoNe_Nuclease"/>
    <property type="match status" value="1"/>
</dbReference>
<dbReference type="InterPro" id="IPR011856">
    <property type="entry name" value="tRNA_endonuc-like_dom_sf"/>
</dbReference>
<proteinExistence type="inferred from homology"/>
<evidence type="ECO:0000256" key="1">
    <source>
        <dbReference type="ARBA" id="ARBA00006738"/>
    </source>
</evidence>
<dbReference type="SUPFAM" id="SSF52980">
    <property type="entry name" value="Restriction endonuclease-like"/>
    <property type="match status" value="1"/>
</dbReference>
<dbReference type="Gene3D" id="3.40.1350.10">
    <property type="match status" value="1"/>
</dbReference>
<dbReference type="AlphaFoldDB" id="A0A2H0MP12"/>